<dbReference type="AlphaFoldDB" id="A0A5B8XDE5"/>
<gene>
    <name evidence="2" type="ORF">Deia_00228</name>
</gene>
<dbReference type="RefSeq" id="WP_146820335.1">
    <property type="nucleotide sequence ID" value="NZ_CP029077.1"/>
</dbReference>
<proteinExistence type="predicted"/>
<evidence type="ECO:0000256" key="1">
    <source>
        <dbReference type="SAM" id="MobiDB-lite"/>
    </source>
</evidence>
<feature type="compositionally biased region" description="Acidic residues" evidence="1">
    <location>
        <begin position="48"/>
        <end position="57"/>
    </location>
</feature>
<accession>A0A5B8XDE5</accession>
<evidence type="ECO:0000313" key="2">
    <source>
        <dbReference type="EMBL" id="QED23036.1"/>
    </source>
</evidence>
<dbReference type="Proteomes" id="UP000321934">
    <property type="component" value="Chromosome"/>
</dbReference>
<organism evidence="2 3">
    <name type="scientific">Candidatus Deianiraea vastatrix</name>
    <dbReference type="NCBI Taxonomy" id="2163644"/>
    <lineage>
        <taxon>Bacteria</taxon>
        <taxon>Pseudomonadati</taxon>
        <taxon>Pseudomonadota</taxon>
        <taxon>Alphaproteobacteria</taxon>
        <taxon>Rickettsiales</taxon>
        <taxon>Candidatus Deianiraeaceae</taxon>
        <taxon>Candidatus Deianiraea</taxon>
    </lineage>
</organism>
<keyword evidence="3" id="KW-1185">Reference proteome</keyword>
<name>A0A5B8XDE5_9RICK</name>
<feature type="compositionally biased region" description="Basic and acidic residues" evidence="1">
    <location>
        <begin position="58"/>
        <end position="75"/>
    </location>
</feature>
<feature type="region of interest" description="Disordered" evidence="1">
    <location>
        <begin position="48"/>
        <end position="75"/>
    </location>
</feature>
<reference evidence="2 3" key="1">
    <citation type="journal article" date="2019" name="ISME J.">
        <title>Deianiraea, an extracellular bacterium associated with the ciliate Paramecium, suggests an alternative scenario for the evolution of Rickettsiales.</title>
        <authorList>
            <person name="Castelli M."/>
            <person name="Sabaneyeva E."/>
            <person name="Lanzoni O."/>
            <person name="Lebedeva N."/>
            <person name="Floriano A.M."/>
            <person name="Gaiarsa S."/>
            <person name="Benken K."/>
            <person name="Modeo L."/>
            <person name="Bandi C."/>
            <person name="Potekhin A."/>
            <person name="Sassera D."/>
            <person name="Petroni G."/>
        </authorList>
    </citation>
    <scope>NUCLEOTIDE SEQUENCE [LARGE SCALE GENOMIC DNA]</scope>
    <source>
        <strain evidence="2">CyL4-1</strain>
    </source>
</reference>
<sequence length="274" mass="31783">MTGTKITVEDLAKFGFTRVINMSDIILLDDVQTGKIIENRNYDMWDEQSIQEEEEPVIEEKIDPEEQKRQDEIKRKQEEQRKLKEAVGFLQTTNEQKIANDFLAACLDSHSKFNVAIISSKSKHHIFLKDQSLYINRIFTEFEDFDIKMMIVSDLNIPCPFEDEREAFRDSAVVLLYEKNACTKCNPDKGSESVDLKRKLLDLVTSIGLQFVFKNAYENGFYFYKRLTSNLSVNSYTVDDVSDFQIPESQILNVSIDGRIYKANTSSEFLNEML</sequence>
<evidence type="ECO:0000313" key="3">
    <source>
        <dbReference type="Proteomes" id="UP000321934"/>
    </source>
</evidence>
<protein>
    <submittedName>
        <fullName evidence="2">Uncharacterized protein</fullName>
    </submittedName>
</protein>
<dbReference type="EMBL" id="CP029077">
    <property type="protein sequence ID" value="QED23036.1"/>
    <property type="molecule type" value="Genomic_DNA"/>
</dbReference>